<dbReference type="InterPro" id="IPR006500">
    <property type="entry name" value="Helicase_put_C_phage/plasmid"/>
</dbReference>
<evidence type="ECO:0000313" key="7">
    <source>
        <dbReference type="Proteomes" id="UP000029443"/>
    </source>
</evidence>
<organism evidence="6 7">
    <name type="scientific">Alcanivorax jadensis T9</name>
    <dbReference type="NCBI Taxonomy" id="1177181"/>
    <lineage>
        <taxon>Bacteria</taxon>
        <taxon>Pseudomonadati</taxon>
        <taxon>Pseudomonadota</taxon>
        <taxon>Gammaproteobacteria</taxon>
        <taxon>Oceanospirillales</taxon>
        <taxon>Alcanivoracaceae</taxon>
        <taxon>Alcanivorax</taxon>
    </lineage>
</organism>
<name>A0ABR4WI81_9GAMM</name>
<keyword evidence="4" id="KW-0067">ATP-binding</keyword>
<evidence type="ECO:0000256" key="2">
    <source>
        <dbReference type="ARBA" id="ARBA00022801"/>
    </source>
</evidence>
<dbReference type="InterPro" id="IPR014015">
    <property type="entry name" value="Helicase_SF3_DNA-vir"/>
</dbReference>
<sequence length="510" mass="56789">MTDDIDAMIEEAEAEKGRGYPELLAAAQELTKDADTASVSMIVGEAARLSPIEKRWVHEAIKKQTGLPLGVIAQAENHSREDTAGFDHLTHARDLVGHIGNDNVLAAQSFVWRWENTGVWRKQEDRAVKQWVQAHLGENDDGVSKSDVDSVADLFRTEVYRPELEFDQGPAECVNCPNGELMLSPEGWKLEPHNREHFRTTQVPVEFDQNATAPRFEQFLAEVFKGDPDADQKALVLLEVMGYSLMAHCNYHHFVILVGGGANGKSVLLAVLEALAGSGNVAGVQPSNFGKAFQRAHLHGKLVNIVTEVKQGEIIDDASLKGIVSGEPTTVEHKHRDPFVMRPFSTCWFGTNHMPHTRDFSDGLFRRALVVEFNNKFKPELGNCDPLLVDKLMAELPGILNIALDAYAGVVARGAFTLPVSCKQARNRWRMEADQVAQFVEDECTADAVCRVEPKRLFNAYRQWADECGIHKTLGLRAFADRVEALGFERYRTNGARYITGLDCRRANLM</sequence>
<dbReference type="NCBIfam" id="TIGR01613">
    <property type="entry name" value="primase_Cterm"/>
    <property type="match status" value="1"/>
</dbReference>
<keyword evidence="2" id="KW-0378">Hydrolase</keyword>
<keyword evidence="1" id="KW-0547">Nucleotide-binding</keyword>
<comment type="caution">
    <text evidence="6">The sequence shown here is derived from an EMBL/GenBank/DDBJ whole genome shotgun (WGS) entry which is preliminary data.</text>
</comment>
<dbReference type="InterPro" id="IPR004968">
    <property type="entry name" value="DNA_primase/NTPase_C"/>
</dbReference>
<evidence type="ECO:0000259" key="5">
    <source>
        <dbReference type="PROSITE" id="PS51206"/>
    </source>
</evidence>
<dbReference type="Pfam" id="PF19263">
    <property type="entry name" value="DUF5906"/>
    <property type="match status" value="1"/>
</dbReference>
<gene>
    <name evidence="6" type="ORF">T9A_00139</name>
</gene>
<keyword evidence="7" id="KW-1185">Reference proteome</keyword>
<dbReference type="SUPFAM" id="SSF52540">
    <property type="entry name" value="P-loop containing nucleoside triphosphate hydrolases"/>
    <property type="match status" value="1"/>
</dbReference>
<dbReference type="PROSITE" id="PS51206">
    <property type="entry name" value="SF3_HELICASE_1"/>
    <property type="match status" value="1"/>
</dbReference>
<evidence type="ECO:0000256" key="4">
    <source>
        <dbReference type="ARBA" id="ARBA00022840"/>
    </source>
</evidence>
<dbReference type="PANTHER" id="PTHR35372">
    <property type="entry name" value="ATP BINDING PROTEIN-RELATED"/>
    <property type="match status" value="1"/>
</dbReference>
<dbReference type="InterPro" id="IPR051620">
    <property type="entry name" value="ORF904-like_C"/>
</dbReference>
<dbReference type="InterPro" id="IPR027417">
    <property type="entry name" value="P-loop_NTPase"/>
</dbReference>
<dbReference type="Gene3D" id="3.40.50.300">
    <property type="entry name" value="P-loop containing nucleotide triphosphate hydrolases"/>
    <property type="match status" value="1"/>
</dbReference>
<dbReference type="EMBL" id="ARXU01000001">
    <property type="protein sequence ID" value="KGD62819.1"/>
    <property type="molecule type" value="Genomic_DNA"/>
</dbReference>
<evidence type="ECO:0000256" key="3">
    <source>
        <dbReference type="ARBA" id="ARBA00022806"/>
    </source>
</evidence>
<protein>
    <recommendedName>
        <fullName evidence="5">SF3 helicase domain-containing protein</fullName>
    </recommendedName>
</protein>
<dbReference type="InterPro" id="IPR045455">
    <property type="entry name" value="NrS-1_pol-like_helicase"/>
</dbReference>
<evidence type="ECO:0000313" key="6">
    <source>
        <dbReference type="EMBL" id="KGD62819.1"/>
    </source>
</evidence>
<feature type="domain" description="SF3 helicase" evidence="5">
    <location>
        <begin position="232"/>
        <end position="386"/>
    </location>
</feature>
<accession>A0ABR4WI81</accession>
<dbReference type="PANTHER" id="PTHR35372:SF2">
    <property type="entry name" value="SF3 HELICASE DOMAIN-CONTAINING PROTEIN"/>
    <property type="match status" value="1"/>
</dbReference>
<proteinExistence type="predicted"/>
<reference evidence="6 7" key="1">
    <citation type="submission" date="2012-09" db="EMBL/GenBank/DDBJ databases">
        <title>Genome Sequence of alkane-degrading Bacterium Alcanivorax jadensis T9.</title>
        <authorList>
            <person name="Lai Q."/>
            <person name="Shao Z."/>
        </authorList>
    </citation>
    <scope>NUCLEOTIDE SEQUENCE [LARGE SCALE GENOMIC DNA]</scope>
    <source>
        <strain evidence="6 7">T9</strain>
    </source>
</reference>
<dbReference type="Pfam" id="PF08706">
    <property type="entry name" value="D5_N"/>
    <property type="match status" value="1"/>
</dbReference>
<keyword evidence="3" id="KW-0347">Helicase</keyword>
<evidence type="ECO:0000256" key="1">
    <source>
        <dbReference type="ARBA" id="ARBA00022741"/>
    </source>
</evidence>
<dbReference type="InterPro" id="IPR014818">
    <property type="entry name" value="Phage/plasmid_primase_P4_C"/>
</dbReference>
<dbReference type="Pfam" id="PF03288">
    <property type="entry name" value="Pox_D5"/>
    <property type="match status" value="1"/>
</dbReference>
<dbReference type="RefSeq" id="WP_198030596.1">
    <property type="nucleotide sequence ID" value="NZ_ARXU01000001.1"/>
</dbReference>
<dbReference type="SMART" id="SM00885">
    <property type="entry name" value="D5_N"/>
    <property type="match status" value="1"/>
</dbReference>
<dbReference type="Proteomes" id="UP000029443">
    <property type="component" value="Unassembled WGS sequence"/>
</dbReference>